<proteinExistence type="predicted"/>
<gene>
    <name evidence="2" type="ORF">ARMGADRAFT_1008608</name>
</gene>
<dbReference type="EMBL" id="KZ293648">
    <property type="protein sequence ID" value="PBK98106.1"/>
    <property type="molecule type" value="Genomic_DNA"/>
</dbReference>
<evidence type="ECO:0008006" key="4">
    <source>
        <dbReference type="Google" id="ProtNLM"/>
    </source>
</evidence>
<sequence>MMSSCVCATSLPRILLFSGAMSSSLCTHALIPLSTSHPHMCPVLPACASIPAAHPRRLCQSLYSVPP</sequence>
<accession>A0A2H3EFA3</accession>
<name>A0A2H3EFA3_ARMGA</name>
<feature type="chain" id="PRO_5013796473" description="Secreted protein" evidence="1">
    <location>
        <begin position="23"/>
        <end position="67"/>
    </location>
</feature>
<feature type="signal peptide" evidence="1">
    <location>
        <begin position="1"/>
        <end position="22"/>
    </location>
</feature>
<keyword evidence="3" id="KW-1185">Reference proteome</keyword>
<evidence type="ECO:0000256" key="1">
    <source>
        <dbReference type="SAM" id="SignalP"/>
    </source>
</evidence>
<dbReference type="AlphaFoldDB" id="A0A2H3EFA3"/>
<evidence type="ECO:0000313" key="3">
    <source>
        <dbReference type="Proteomes" id="UP000217790"/>
    </source>
</evidence>
<keyword evidence="1" id="KW-0732">Signal</keyword>
<organism evidence="2 3">
    <name type="scientific">Armillaria gallica</name>
    <name type="common">Bulbous honey fungus</name>
    <name type="synonym">Armillaria bulbosa</name>
    <dbReference type="NCBI Taxonomy" id="47427"/>
    <lineage>
        <taxon>Eukaryota</taxon>
        <taxon>Fungi</taxon>
        <taxon>Dikarya</taxon>
        <taxon>Basidiomycota</taxon>
        <taxon>Agaricomycotina</taxon>
        <taxon>Agaricomycetes</taxon>
        <taxon>Agaricomycetidae</taxon>
        <taxon>Agaricales</taxon>
        <taxon>Marasmiineae</taxon>
        <taxon>Physalacriaceae</taxon>
        <taxon>Armillaria</taxon>
    </lineage>
</organism>
<evidence type="ECO:0000313" key="2">
    <source>
        <dbReference type="EMBL" id="PBK98106.1"/>
    </source>
</evidence>
<reference evidence="3" key="1">
    <citation type="journal article" date="2017" name="Nat. Ecol. Evol.">
        <title>Genome expansion and lineage-specific genetic innovations in the forest pathogenic fungi Armillaria.</title>
        <authorList>
            <person name="Sipos G."/>
            <person name="Prasanna A.N."/>
            <person name="Walter M.C."/>
            <person name="O'Connor E."/>
            <person name="Balint B."/>
            <person name="Krizsan K."/>
            <person name="Kiss B."/>
            <person name="Hess J."/>
            <person name="Varga T."/>
            <person name="Slot J."/>
            <person name="Riley R."/>
            <person name="Boka B."/>
            <person name="Rigling D."/>
            <person name="Barry K."/>
            <person name="Lee J."/>
            <person name="Mihaltcheva S."/>
            <person name="LaButti K."/>
            <person name="Lipzen A."/>
            <person name="Waldron R."/>
            <person name="Moloney N.M."/>
            <person name="Sperisen C."/>
            <person name="Kredics L."/>
            <person name="Vagvoelgyi C."/>
            <person name="Patrignani A."/>
            <person name="Fitzpatrick D."/>
            <person name="Nagy I."/>
            <person name="Doyle S."/>
            <person name="Anderson J.B."/>
            <person name="Grigoriev I.V."/>
            <person name="Gueldener U."/>
            <person name="Muensterkoetter M."/>
            <person name="Nagy L.G."/>
        </authorList>
    </citation>
    <scope>NUCLEOTIDE SEQUENCE [LARGE SCALE GENOMIC DNA]</scope>
    <source>
        <strain evidence="3">Ar21-2</strain>
    </source>
</reference>
<protein>
    <recommendedName>
        <fullName evidence="4">Secreted protein</fullName>
    </recommendedName>
</protein>
<dbReference type="InParanoid" id="A0A2H3EFA3"/>
<dbReference type="Proteomes" id="UP000217790">
    <property type="component" value="Unassembled WGS sequence"/>
</dbReference>